<dbReference type="Proteomes" id="UP000011115">
    <property type="component" value="Unassembled WGS sequence"/>
</dbReference>
<dbReference type="EnsemblPlants" id="PGSC0003DMT400087574">
    <property type="protein sequence ID" value="PGSC0003DMT400087574"/>
    <property type="gene ID" value="PGSC0003DMG400037145"/>
</dbReference>
<keyword evidence="2" id="KW-1185">Reference proteome</keyword>
<dbReference type="PaxDb" id="4113-PGSC0003DMT400087574"/>
<reference evidence="1" key="2">
    <citation type="submission" date="2015-06" db="UniProtKB">
        <authorList>
            <consortium name="EnsemblPlants"/>
        </authorList>
    </citation>
    <scope>IDENTIFICATION</scope>
    <source>
        <strain evidence="1">DM1-3 516 R44</strain>
    </source>
</reference>
<dbReference type="Gramene" id="PGSC0003DMT400087574">
    <property type="protein sequence ID" value="PGSC0003DMT400087574"/>
    <property type="gene ID" value="PGSC0003DMG400037145"/>
</dbReference>
<reference evidence="2" key="1">
    <citation type="journal article" date="2011" name="Nature">
        <title>Genome sequence and analysis of the tuber crop potato.</title>
        <authorList>
            <consortium name="The Potato Genome Sequencing Consortium"/>
        </authorList>
    </citation>
    <scope>NUCLEOTIDE SEQUENCE [LARGE SCALE GENOMIC DNA]</scope>
    <source>
        <strain evidence="2">cv. DM1-3 516 R44</strain>
    </source>
</reference>
<protein>
    <recommendedName>
        <fullName evidence="3">Gag-pol polyprotein</fullName>
    </recommendedName>
</protein>
<dbReference type="AlphaFoldDB" id="M1DE42"/>
<sequence>MPPKRVNARNQQAAPADPLKERVMHTEFRAAYQVLAQAMTTQEMNSRRANTRITEGNNVNAEALQGNQAPQDNQAPIDPVVENVIQKEFGSTIQMFS</sequence>
<name>M1DE42_SOLTU</name>
<evidence type="ECO:0000313" key="2">
    <source>
        <dbReference type="Proteomes" id="UP000011115"/>
    </source>
</evidence>
<evidence type="ECO:0000313" key="1">
    <source>
        <dbReference type="EnsemblPlants" id="PGSC0003DMT400087574"/>
    </source>
</evidence>
<proteinExistence type="predicted"/>
<accession>M1DE42</accession>
<evidence type="ECO:0008006" key="3">
    <source>
        <dbReference type="Google" id="ProtNLM"/>
    </source>
</evidence>
<dbReference type="InParanoid" id="M1DE42"/>
<dbReference type="HOGENOM" id="CLU_2350765_0_0_1"/>
<organism evidence="1 2">
    <name type="scientific">Solanum tuberosum</name>
    <name type="common">Potato</name>
    <dbReference type="NCBI Taxonomy" id="4113"/>
    <lineage>
        <taxon>Eukaryota</taxon>
        <taxon>Viridiplantae</taxon>
        <taxon>Streptophyta</taxon>
        <taxon>Embryophyta</taxon>
        <taxon>Tracheophyta</taxon>
        <taxon>Spermatophyta</taxon>
        <taxon>Magnoliopsida</taxon>
        <taxon>eudicotyledons</taxon>
        <taxon>Gunneridae</taxon>
        <taxon>Pentapetalae</taxon>
        <taxon>asterids</taxon>
        <taxon>lamiids</taxon>
        <taxon>Solanales</taxon>
        <taxon>Solanaceae</taxon>
        <taxon>Solanoideae</taxon>
        <taxon>Solaneae</taxon>
        <taxon>Solanum</taxon>
    </lineage>
</organism>